<accession>A0AC35FPY9</accession>
<evidence type="ECO:0000313" key="2">
    <source>
        <dbReference type="WBParaSite" id="PS1159_v2.g19327.t1"/>
    </source>
</evidence>
<dbReference type="WBParaSite" id="PS1159_v2.g19327.t1">
    <property type="protein sequence ID" value="PS1159_v2.g19327.t1"/>
    <property type="gene ID" value="PS1159_v2.g19327"/>
</dbReference>
<dbReference type="Proteomes" id="UP000887580">
    <property type="component" value="Unplaced"/>
</dbReference>
<proteinExistence type="predicted"/>
<evidence type="ECO:0000313" key="1">
    <source>
        <dbReference type="Proteomes" id="UP000887580"/>
    </source>
</evidence>
<sequence length="441" mass="51830">MFARIKKSSILNIIFVCAILIGVAHISNRTFATEDENTIFIQVQEEDFKHQTIKEKEQQKQVSSIFTQNDIFESAKERIITGYFYGEHCAYQNIIERSINESERITMILHISYDRLRTSLIPQIDNWDGPISLAVVFPSKYNFNSSETKCVTNFLNVLYNNHTGVREKLSVHLLIQNQKSKTCGTIITTATNETDLENAICKDDTIYTQKELVSKMAHYAVNDARNLARNLSTTKYILIADMDHFFSKNFESKMLGLAKATLDNDPKTVLVYRIFEVANSVKKMPETKKELQALLRKNKAQEFHKFYGAHSIPKLQEWFKIPDSGSENTTIQYYRKYRSYHWEPQFVSLTDIPYHDPKFFYSLRDNTVLRWEMCRAGYKFAIINDVFMYHPGIKTRKESYAIDKVRNLVRRWSWKSLRAFNKRMDTLYPETKKECPRFNQF</sequence>
<organism evidence="1 2">
    <name type="scientific">Panagrolaimus sp. PS1159</name>
    <dbReference type="NCBI Taxonomy" id="55785"/>
    <lineage>
        <taxon>Eukaryota</taxon>
        <taxon>Metazoa</taxon>
        <taxon>Ecdysozoa</taxon>
        <taxon>Nematoda</taxon>
        <taxon>Chromadorea</taxon>
        <taxon>Rhabditida</taxon>
        <taxon>Tylenchina</taxon>
        <taxon>Panagrolaimomorpha</taxon>
        <taxon>Panagrolaimoidea</taxon>
        <taxon>Panagrolaimidae</taxon>
        <taxon>Panagrolaimus</taxon>
    </lineage>
</organism>
<protein>
    <submittedName>
        <fullName evidence="2">Uncharacterized protein</fullName>
    </submittedName>
</protein>
<name>A0AC35FPY9_9BILA</name>
<reference evidence="2" key="1">
    <citation type="submission" date="2022-11" db="UniProtKB">
        <authorList>
            <consortium name="WormBaseParasite"/>
        </authorList>
    </citation>
    <scope>IDENTIFICATION</scope>
</reference>